<feature type="region of interest" description="Disordered" evidence="5">
    <location>
        <begin position="1398"/>
        <end position="1504"/>
    </location>
</feature>
<evidence type="ECO:0000256" key="4">
    <source>
        <dbReference type="SAM" id="Coils"/>
    </source>
</evidence>
<evidence type="ECO:0000313" key="9">
    <source>
        <dbReference type="Proteomes" id="UP000722791"/>
    </source>
</evidence>
<feature type="repeat" description="HEAT" evidence="3">
    <location>
        <begin position="50"/>
        <end position="88"/>
    </location>
</feature>
<dbReference type="EMBL" id="BNCQ01000013">
    <property type="protein sequence ID" value="GIM03274.1"/>
    <property type="molecule type" value="Genomic_DNA"/>
</dbReference>
<feature type="region of interest" description="Disordered" evidence="5">
    <location>
        <begin position="4021"/>
        <end position="4075"/>
    </location>
</feature>
<feature type="compositionally biased region" description="Acidic residues" evidence="5">
    <location>
        <begin position="4021"/>
        <end position="4031"/>
    </location>
</feature>
<feature type="region of interest" description="Disordered" evidence="5">
    <location>
        <begin position="1587"/>
        <end position="1612"/>
    </location>
</feature>
<evidence type="ECO:0000256" key="2">
    <source>
        <dbReference type="ARBA" id="ARBA00023161"/>
    </source>
</evidence>
<feature type="region of interest" description="Disordered" evidence="5">
    <location>
        <begin position="2236"/>
        <end position="2266"/>
    </location>
</feature>
<dbReference type="PANTHER" id="PTHR11139:SF124">
    <property type="entry name" value="NON-SPECIFIC SERINE_THREONINE PROTEIN KINASE"/>
    <property type="match status" value="1"/>
</dbReference>
<dbReference type="InterPro" id="IPR003152">
    <property type="entry name" value="FATC_dom"/>
</dbReference>
<comment type="caution">
    <text evidence="8">The sequence shown here is derived from an EMBL/GenBank/DDBJ whole genome shotgun (WGS) entry which is preliminary data.</text>
</comment>
<evidence type="ECO:0000259" key="6">
    <source>
        <dbReference type="PROSITE" id="PS50290"/>
    </source>
</evidence>
<dbReference type="Gene3D" id="3.30.1010.10">
    <property type="entry name" value="Phosphatidylinositol 3-kinase Catalytic Subunit, Chain A, domain 4"/>
    <property type="match status" value="1"/>
</dbReference>
<dbReference type="Pfam" id="PF02985">
    <property type="entry name" value="HEAT"/>
    <property type="match status" value="1"/>
</dbReference>
<dbReference type="InterPro" id="IPR011009">
    <property type="entry name" value="Kinase-like_dom_sf"/>
</dbReference>
<evidence type="ECO:0000256" key="5">
    <source>
        <dbReference type="SAM" id="MobiDB-lite"/>
    </source>
</evidence>
<protein>
    <recommendedName>
        <fullName evidence="10">Non-specific serine/threonine protein kinase</fullName>
    </recommendedName>
</protein>
<dbReference type="InterPro" id="IPR021133">
    <property type="entry name" value="HEAT_type_2"/>
</dbReference>
<dbReference type="InterPro" id="IPR016024">
    <property type="entry name" value="ARM-type_fold"/>
</dbReference>
<evidence type="ECO:0000259" key="7">
    <source>
        <dbReference type="PROSITE" id="PS51190"/>
    </source>
</evidence>
<feature type="domain" description="FATC" evidence="7">
    <location>
        <begin position="4698"/>
        <end position="4730"/>
    </location>
</feature>
<dbReference type="Pfam" id="PF00454">
    <property type="entry name" value="PI3_PI4_kinase"/>
    <property type="match status" value="1"/>
</dbReference>
<dbReference type="Gene3D" id="1.25.10.10">
    <property type="entry name" value="Leucine-rich Repeat Variant"/>
    <property type="match status" value="1"/>
</dbReference>
<evidence type="ECO:0000256" key="1">
    <source>
        <dbReference type="ARBA" id="ARBA00022737"/>
    </source>
</evidence>
<gene>
    <name evidence="8" type="ORF">Vretimale_8039</name>
</gene>
<feature type="region of interest" description="Disordered" evidence="5">
    <location>
        <begin position="4542"/>
        <end position="4583"/>
    </location>
</feature>
<dbReference type="SUPFAM" id="SSF48371">
    <property type="entry name" value="ARM repeat"/>
    <property type="match status" value="2"/>
</dbReference>
<dbReference type="InterPro" id="IPR050517">
    <property type="entry name" value="DDR_Repair_Kinase"/>
</dbReference>
<dbReference type="Pfam" id="PF02260">
    <property type="entry name" value="FATC"/>
    <property type="match status" value="1"/>
</dbReference>
<dbReference type="GO" id="GO:0000184">
    <property type="term" value="P:nuclear-transcribed mRNA catabolic process, nonsense-mediated decay"/>
    <property type="evidence" value="ECO:0007669"/>
    <property type="project" value="UniProtKB-KW"/>
</dbReference>
<feature type="compositionally biased region" description="Low complexity" evidence="5">
    <location>
        <begin position="359"/>
        <end position="378"/>
    </location>
</feature>
<name>A0A8J4GAU2_9CHLO</name>
<feature type="region of interest" description="Disordered" evidence="5">
    <location>
        <begin position="3381"/>
        <end position="3400"/>
    </location>
</feature>
<feature type="region of interest" description="Disordered" evidence="5">
    <location>
        <begin position="353"/>
        <end position="383"/>
    </location>
</feature>
<feature type="compositionally biased region" description="Gly residues" evidence="5">
    <location>
        <begin position="4038"/>
        <end position="4050"/>
    </location>
</feature>
<dbReference type="PANTHER" id="PTHR11139">
    <property type="entry name" value="ATAXIA TELANGIECTASIA MUTATED ATM -RELATED"/>
    <property type="match status" value="1"/>
</dbReference>
<keyword evidence="1" id="KW-0677">Repeat</keyword>
<feature type="compositionally biased region" description="Basic residues" evidence="5">
    <location>
        <begin position="2074"/>
        <end position="2084"/>
    </location>
</feature>
<dbReference type="InterPro" id="IPR011989">
    <property type="entry name" value="ARM-like"/>
</dbReference>
<evidence type="ECO:0000313" key="8">
    <source>
        <dbReference type="EMBL" id="GIM03274.1"/>
    </source>
</evidence>
<feature type="region of interest" description="Disordered" evidence="5">
    <location>
        <begin position="922"/>
        <end position="951"/>
    </location>
</feature>
<accession>A0A8J4GAU2</accession>
<organism evidence="8 9">
    <name type="scientific">Volvox reticuliferus</name>
    <dbReference type="NCBI Taxonomy" id="1737510"/>
    <lineage>
        <taxon>Eukaryota</taxon>
        <taxon>Viridiplantae</taxon>
        <taxon>Chlorophyta</taxon>
        <taxon>core chlorophytes</taxon>
        <taxon>Chlorophyceae</taxon>
        <taxon>CS clade</taxon>
        <taxon>Chlamydomonadales</taxon>
        <taxon>Volvocaceae</taxon>
        <taxon>Volvox</taxon>
    </lineage>
</organism>
<dbReference type="Proteomes" id="UP000722791">
    <property type="component" value="Unassembled WGS sequence"/>
</dbReference>
<dbReference type="GO" id="GO:0005634">
    <property type="term" value="C:nucleus"/>
    <property type="evidence" value="ECO:0007669"/>
    <property type="project" value="TreeGrafter"/>
</dbReference>
<feature type="region of interest" description="Disordered" evidence="5">
    <location>
        <begin position="2065"/>
        <end position="2140"/>
    </location>
</feature>
<feature type="compositionally biased region" description="Low complexity" evidence="5">
    <location>
        <begin position="922"/>
        <end position="934"/>
    </location>
</feature>
<dbReference type="GO" id="GO:0004674">
    <property type="term" value="F:protein serine/threonine kinase activity"/>
    <property type="evidence" value="ECO:0007669"/>
    <property type="project" value="InterPro"/>
</dbReference>
<feature type="domain" description="PI3K/PI4K catalytic" evidence="6">
    <location>
        <begin position="2663"/>
        <end position="3025"/>
    </location>
</feature>
<dbReference type="InterPro" id="IPR036940">
    <property type="entry name" value="PI3/4_kinase_cat_sf"/>
</dbReference>
<dbReference type="PROSITE" id="PS50077">
    <property type="entry name" value="HEAT_REPEAT"/>
    <property type="match status" value="1"/>
</dbReference>
<feature type="compositionally biased region" description="Low complexity" evidence="5">
    <location>
        <begin position="1420"/>
        <end position="1443"/>
    </location>
</feature>
<dbReference type="InterPro" id="IPR000357">
    <property type="entry name" value="HEAT"/>
</dbReference>
<dbReference type="PROSITE" id="PS50290">
    <property type="entry name" value="PI3_4_KINASE_3"/>
    <property type="match status" value="1"/>
</dbReference>
<keyword evidence="2" id="KW-0866">Nonsense-mediated mRNA decay</keyword>
<dbReference type="InterPro" id="IPR000403">
    <property type="entry name" value="PI3/4_kinase_cat_dom"/>
</dbReference>
<feature type="region of interest" description="Disordered" evidence="5">
    <location>
        <begin position="3901"/>
        <end position="3993"/>
    </location>
</feature>
<dbReference type="PROSITE" id="PS51190">
    <property type="entry name" value="FATC"/>
    <property type="match status" value="1"/>
</dbReference>
<dbReference type="FunFam" id="1.10.1070.11:FF:000096">
    <property type="entry name" value="Phosphatidylinositol 3-kinase-related protein kinase"/>
    <property type="match status" value="1"/>
</dbReference>
<evidence type="ECO:0008006" key="10">
    <source>
        <dbReference type="Google" id="ProtNLM"/>
    </source>
</evidence>
<reference evidence="8" key="1">
    <citation type="journal article" date="2021" name="Proc. Natl. Acad. Sci. U.S.A.">
        <title>Three genomes in the algal genus Volvox reveal the fate of a haploid sex-determining region after a transition to homothallism.</title>
        <authorList>
            <person name="Yamamoto K."/>
            <person name="Hamaji T."/>
            <person name="Kawai-Toyooka H."/>
            <person name="Matsuzaki R."/>
            <person name="Takahashi F."/>
            <person name="Nishimura Y."/>
            <person name="Kawachi M."/>
            <person name="Noguchi H."/>
            <person name="Minakuchi Y."/>
            <person name="Umen J.G."/>
            <person name="Toyoda A."/>
            <person name="Nozaki H."/>
        </authorList>
    </citation>
    <scope>NUCLEOTIDE SEQUENCE</scope>
    <source>
        <strain evidence="8">NIES-3785</strain>
    </source>
</reference>
<feature type="compositionally biased region" description="Polar residues" evidence="5">
    <location>
        <begin position="315"/>
        <end position="327"/>
    </location>
</feature>
<feature type="region of interest" description="Disordered" evidence="5">
    <location>
        <begin position="301"/>
        <end position="327"/>
    </location>
</feature>
<evidence type="ECO:0000256" key="3">
    <source>
        <dbReference type="PROSITE-ProRule" id="PRU00103"/>
    </source>
</evidence>
<keyword evidence="4" id="KW-0175">Coiled coil</keyword>
<feature type="coiled-coil region" evidence="4">
    <location>
        <begin position="3000"/>
        <end position="3069"/>
    </location>
</feature>
<dbReference type="SMART" id="SM01343">
    <property type="entry name" value="FATC"/>
    <property type="match status" value="1"/>
</dbReference>
<dbReference type="Gene3D" id="1.10.1070.11">
    <property type="entry name" value="Phosphatidylinositol 3-/4-kinase, catalytic domain"/>
    <property type="match status" value="1"/>
</dbReference>
<feature type="compositionally biased region" description="Polar residues" evidence="5">
    <location>
        <begin position="4566"/>
        <end position="4581"/>
    </location>
</feature>
<feature type="compositionally biased region" description="Low complexity" evidence="5">
    <location>
        <begin position="1464"/>
        <end position="1493"/>
    </location>
</feature>
<sequence length="4730" mass="489764">MMAHEIPPQFRAVLSTREPAALRADRLWALFEELTTPQGLLHAALWLPHAWPHLLQLLSDPHPEVRAAAVQLLGHLGAVLAGRREPNLVGRMPSSALLDWGLALLSPTSTLPAAQRMTADAKESALATLHLCVAAMSPPEVGPFAQPLLRLTMALLEATTTPPCLLGPLLRLLLAVLPAVPLAALGQGFGDLVDLLCGWALEPLVATEDRQLITLILHALRPQWHSHPDLTASLTENMFDDVKAASASMAAAVSAAAAAATTSAEGNTDAINQAAACMQLVQLLCDIFSAASLRNPPLTGVANLEEPARGPPNSIGPQDTVHPQQPTQPAMLQEPLVRAPAGGLQASQVNKLHPQPNHQEQAQLPVKQQQLPQQKQQQLHGPAAMHISSNAKGPAVNVFPRRPRAPPAPPLALTAILPTRPGAATVRHLICLYPRLLAALREVRGSLVSLNAICGGILRLKPSDAESWAIRLCTCVEILADSVGSCVTGIDPRDVDEVWEGLGNGVLGRLAALTLHGQDQGPARTGASQIEAAIVVSYQLSSSPDNAVGTYGAVGAVVAIAAPKALGCYDVPEADPAGGLGQELAGDDVSGSASEAILTTPPNLGQISRTRDRGSSLRLWALRKALEWALSLLSGSADGGQGVSGACWDTRPSGPGPDAEALSGFAVKLVVIAVDQDADAGRRLLVELVLEGQGGSMGICGLRSSPCISSVAAAAKLLQALLSHEHQGVMIASLDWLLEDLRLRLAALQPGIAPSLPSQPFSCPVSNAAAVEGDYSGDASAAVAASFDCAVLQAACQRNLLAGKSLLRVEAAMWRALRTAMSPAVLQAVLDQNPLPRQSTTAPDSVQPSGDALGNGKREVLLAQGESRPGERAGILSAQAQAVSQKWQPLPLSMATSLCGAWSSSAVALIAAVCRPGWAGASAADSASPDSRSGLSGISKAPDKDPQSSIDTRAASAAARTCCGAYLHAIHALQTGFGRTTDVGSSLQLHAVLALQRLVKHSAIVASGALRCEQLFHLAWQTVSAGATSWDARVRTASVDCAVDMVSNVLHPMLLPVAPGDGQVVSANVEERVPLPPLPPPPRAEVFAPLVALAFDALADPSVDSAASAVRLSTALLEAALLTTLRGQGVCGAWVPVWQDSLAVAPSRRVPRVQQVARLLELVFQSSAAQGNVLLRKRIPAPAAGGPGANDDGDAGGRMEALQRLALSMLPAETPELKTPGGERSSAEVAMAPEGRSGAALVWMALQEGAKHMVVARLRTHLGGPTQTLGALERMLQVTYSRLSQERRDAGPMEVGAAGRESAWLVLELVGALERAVAHAAEGHAGRDPLPQPVLAFFAANKKVCEEWFTRGRELFTRIASTASAHHHVVHHGLLRLCDMCGTMRQMLASLAKERGKAGTSLGLPQTDAKGGVTGSVDGSQATAAGALPSAPSANLPPQSPAQRTGGKHLQRRGGAGGETVPNQQPQAQQQRQQQQSSAIAPGAAGSGAAASAGAGGTVGGEEATTAPSAVQQLEANLRRLAFAVVEVLKLVGAALLAMGEADSLQGLHSWAVREFEPLLQGAHLPGASAVAAATASTVADALASCEPGLGGPGQSTPRRRVESARGARGSSKPQKDAFAWLLGLSLQASGSYEQALVSYNAFLAPAHATATPTAAGSCGTPPAQTPSSIASLELAAATQSFVVERVAECYAALTDWSGLQSLVGAFSHTATVEPVVAGWWPSAAASIEHRFRALAAFDTAGPQPASVDAVPGDQNANVLLTGLRALEGAMVAPQPRVAAPAGSTVPISVNPPGLRPSPQDLVAIREATSLELSRLLERLRASAYSEPTGQKELLLQASCLSSVIRALNLGPKSHTLGSSGPWDGLLLPQVLRAAPVAGGTVKAASAGSTSGMGFGLGRALLTPDGGVKAAIVRDVSVAAELLRTVRAGDPHFNLPGTQALSVEHIRAAASTGNWSLGIRLVQGATARVLESEGGTAAGCRAVLSVVHSLLSASSGRLLPGQVVELQLRALLPHLSSLAAPADDNAAPKTESRRASDLDSDDLACALCTLARWMVKAGAAALHQNTPATPLHGPQHHHHPHAHQRLSSAEPIASSRHAATQPPTGSPPGFSQGHLQHGQHHRLQGLQHAPPGFTAASTVGRGTAGSAGALQWLDAADWPTLSSHFQRQLVMQHTAEAHHDTFPSAHLAFLVPEALLQSCYAPAACCLRALQLSPCLARAWKAWGDLLFRATKEHRARMVRSQPPRQPPGGGSNGGTPFGDPASATASSDTSGTWAAVGYGAAAVAYCRYLALSYSHDGAARPEDVLPVLLQLLHVAMRHAAPIEQLLEVQLMAVPPPAWFAITPQLLAQLPGSSGAARRLLGLLLHAVGRAAPSLVLYPAVIEMRTADAAAAVAAAGGGAAIIRSDGNDADGSGTDPSVTATGCASMIPELRALLADLGRSRPRLLADVEVLVAEMERLTVLWDERWAALLAEVEVEIARRAVSLQAEAARVADDASMTAEQRQALLSSRYSTLMAPAVMLLERQLRATAAMPPETPHERWFATSVLPRLRAAAASLRDGAGVCDWARPSQAWAPLRAAAATLARQQRQPLPPMSQLSPRLAALQDSEVPMPGCHADGSASGALMPSGLIAQPPAARLSDIAAASGDLTSAGWGSATVTVASVYSELVALNTKTRPKRVALLGSDGRTYAYLLKGREDLRMDERLMQVLRAINVMLQADPAAACQGLATVRCYSVTPLGPRAGLIQWVPATTSLFGVFREWQTATLERNAAMVTARQEGVAKALAEGASPPPEVEPPPPAAANRPMDLFYSRLVSALQDRGLSSATPRRSWPTDLLRAVFCSLAASAPKQLLARVLWAGGGSAALAWRRQQRYSRSLAVMSCVGYLLGLGDRHPDNILLEGREAGVVHIDYNVCWEKGAKLRVPEVVPFRLTQMLRTALGVGGLEGVFRTACEATFGCLRRHREALVGLADAVLSDPGVDWAVEREEMAARQDMELAVALNLFVSRAEEAQRQLQQAEEELPAVLEGPVGVLLSYMEAQVFAEAMRNASTEAQQRIQEAKSALEAAKRAETEASAIVAAAAQEAASLAAEGNALSNAVPQLLQQCGDWAQQHAGTLGVLRDGSFLEGTLASGASWRAVESGCVLGLLGPVQGPGHAPLAAAAPLALMSAIMGGDSIAIGQLPEELLHSCYECDRQAADVLGNREAALNDAVGALTQYGTIVRKLLPPSYPASSYHHRWAQALAALAAGGLSMPAVAQAQALAPREPRPLDVATAWQALRGAQRLATAAAIVLAPGSPDAAVAMSGYVAGVRVSGRELAGAVAAAGKAFGNAMAGVVVEAQERQAAAATTSVGRTVNPVGLSVPHLTRGLVELLQRHIPARPKSELGAPGDEAGHHGVSASTSAAMAASSTALLKLVRAANGRVEALGNYTGQQHDFSQTKEISGGFAALLQDFLRVRGEVAGLAAVTAALAGTELAAPVLGVADLAFGASCGDGSASPSLLPHPYHYQHHRRFHQGDCPSPYMISGDATPDLCGDNGANAARCPLPWLSAAADACGRWPELMQCLAADVAPELAGQLHVGSGSVGAGDTGGGGMAGSAAAPPNTPIAQAAADLRALLRPIEESLQAGRDAHTRLGALAELTATYHGRRAELVCRLTGNGANGSAMLGDWDDSPALPSTQLTTPERESLEADLRALDAAWASRDAVAAGLSAAAAMATDALVVALRGLYTAVLGPGRVPIELQTYDAAAAMYVSASGVEGWAEAGSGGHVAVAAMVAWWDAVTESLEGIRQYDDGKLGGAGGGSAALGPAGSHFGVPPMMWQLYRCVEVAQLVEQSLRTCGQALRLVAPAGTDGALADAYSIVMQVLTRQATEHAASRMSTHFNHFLTSMEAHLTASLEHCKPPTVMDHSHDGSTSTGAGSVEAGDGGAAGSSSRTVGADWDKGAPDLVPFTDFDPGVAGEGEVLGGLEDEDDKAPDGSGGSSDDNAAWFDYDDEPGHNGGGLCGDDDHGYDLDLGLDLDLDDGFGDGSEDVEERRGGGFDGTSHGEGSGRGPDSDMDSRQGRRRVSKAQPPIPSLPEEVSTLVECLAACAAAAAVASGVAAIDPASQPPAMAFAITWAAGAEARAARAARLQRLAAYEWMHEHHLLQVLPTGDPRIGQALAQFFAAQAADPLQPSARVTSASRLSLLTQLQSALDALPQLEQAVSGWEASSNDAVSQVVAVLRTAPERYPVDTALAAQRAGMLMGRRQQWLGESRGVVMRVCQVSEALLQFEYSRQGITWSSGTAAVADGFATHCQLLGRAEVLATLAAGGSEAGRAAAVAEASQRATEAARQAADARYALEVAQYEEVAASSQLQAHLPQLVARSLDLAEAVAESESVVKGLVHLLSNKLGPALKELSSVTAQHSAASDVASVTASVAAHYKRSYQAVEALAAVLPSTLASLTAADAASPLPVEMATEVGFLSAQLLGGPAAAAETRKRAMALLQHMTAPTAALQPVAHTVLELPRALGQLRNELNILAAAAGSIAAAVESKHLLPVLDEQPQQQVQEQGRSRGHTPPQVPSAGASDTPSDTADGTQSRTAADAEVIGTSQTEALGQGGIAPEPGICAAKAASVTPTSTAGTGGLVRLPLQRLVHAAAADHLQHHRSRRSAANEARRRAFAASALRRFIAKLEGRESEGAAAGLVSGAASAASAQQQHLSVSDQVDLLVRQATSVDRLSQMYEGWTAWL</sequence>
<feature type="compositionally biased region" description="Gly residues" evidence="5">
    <location>
        <begin position="2248"/>
        <end position="2257"/>
    </location>
</feature>
<dbReference type="SUPFAM" id="SSF56112">
    <property type="entry name" value="Protein kinase-like (PK-like)"/>
    <property type="match status" value="1"/>
</dbReference>
<proteinExistence type="predicted"/>
<dbReference type="InterPro" id="IPR031559">
    <property type="entry name" value="SMG1"/>
</dbReference>
<dbReference type="Pfam" id="PF15785">
    <property type="entry name" value="SMG1"/>
    <property type="match status" value="1"/>
</dbReference>
<dbReference type="SMART" id="SM00146">
    <property type="entry name" value="PI3Kc"/>
    <property type="match status" value="1"/>
</dbReference>